<gene>
    <name evidence="2" type="ORF">SERLADRAFT_434634</name>
</gene>
<dbReference type="GeneID" id="18814428"/>
<dbReference type="Proteomes" id="UP000008064">
    <property type="component" value="Unassembled WGS sequence"/>
</dbReference>
<protein>
    <submittedName>
        <fullName evidence="2">Uncharacterized protein</fullName>
    </submittedName>
</protein>
<organism>
    <name type="scientific">Serpula lacrymans var. lacrymans (strain S7.9)</name>
    <name type="common">Dry rot fungus</name>
    <dbReference type="NCBI Taxonomy" id="578457"/>
    <lineage>
        <taxon>Eukaryota</taxon>
        <taxon>Fungi</taxon>
        <taxon>Dikarya</taxon>
        <taxon>Basidiomycota</taxon>
        <taxon>Agaricomycotina</taxon>
        <taxon>Agaricomycetes</taxon>
        <taxon>Agaricomycetidae</taxon>
        <taxon>Boletales</taxon>
        <taxon>Coniophorineae</taxon>
        <taxon>Serpulaceae</taxon>
        <taxon>Serpula</taxon>
    </lineage>
</organism>
<dbReference type="HOGENOM" id="CLU_1448545_0_0_1"/>
<dbReference type="EMBL" id="GL945430">
    <property type="protein sequence ID" value="EGO28727.1"/>
    <property type="molecule type" value="Genomic_DNA"/>
</dbReference>
<feature type="region of interest" description="Disordered" evidence="1">
    <location>
        <begin position="74"/>
        <end position="98"/>
    </location>
</feature>
<feature type="region of interest" description="Disordered" evidence="1">
    <location>
        <begin position="177"/>
        <end position="199"/>
    </location>
</feature>
<dbReference type="RefSeq" id="XP_007314926.1">
    <property type="nucleotide sequence ID" value="XM_007314864.1"/>
</dbReference>
<dbReference type="AlphaFoldDB" id="F8NK43"/>
<proteinExistence type="predicted"/>
<accession>F8NK43</accession>
<dbReference type="KEGG" id="sla:SERLADRAFT_434634"/>
<evidence type="ECO:0000313" key="2">
    <source>
        <dbReference type="EMBL" id="EGO28727.1"/>
    </source>
</evidence>
<reference evidence="2" key="1">
    <citation type="submission" date="2011-04" db="EMBL/GenBank/DDBJ databases">
        <title>Evolution of plant cell wall degrading machinery underlies the functional diversity of forest fungi.</title>
        <authorList>
            <consortium name="US DOE Joint Genome Institute (JGI-PGF)"/>
            <person name="Eastwood D.C."/>
            <person name="Floudas D."/>
            <person name="Binder M."/>
            <person name="Majcherczyk A."/>
            <person name="Schneider P."/>
            <person name="Aerts A."/>
            <person name="Asiegbu F.O."/>
            <person name="Baker S.E."/>
            <person name="Barry K."/>
            <person name="Bendiksby M."/>
            <person name="Blumentritt M."/>
            <person name="Coutinho P.M."/>
            <person name="Cullen D."/>
            <person name="Cullen D."/>
            <person name="Gathman A."/>
            <person name="Goodell B."/>
            <person name="Henrissat B."/>
            <person name="Ihrmark K."/>
            <person name="Kauserud H."/>
            <person name="Kohler A."/>
            <person name="LaButti K."/>
            <person name="Lapidus A."/>
            <person name="Lavin J.L."/>
            <person name="Lee Y.-H."/>
            <person name="Lindquist E."/>
            <person name="Lilly W."/>
            <person name="Lucas S."/>
            <person name="Morin E."/>
            <person name="Murat C."/>
            <person name="Oguiza J.A."/>
            <person name="Park J."/>
            <person name="Pisabarro A.G."/>
            <person name="Riley R."/>
            <person name="Rosling A."/>
            <person name="Salamov A."/>
            <person name="Schmidt O."/>
            <person name="Schmutz J."/>
            <person name="Skrede I."/>
            <person name="Stenlid J."/>
            <person name="Wiebenga A."/>
            <person name="Xie X."/>
            <person name="Kues U."/>
            <person name="Hibbett D.S."/>
            <person name="Hoffmeister D."/>
            <person name="Hogberg N."/>
            <person name="Martin F."/>
            <person name="Grigoriev I.V."/>
            <person name="Watkinson S.C."/>
        </authorList>
    </citation>
    <scope>NUCLEOTIDE SEQUENCE</scope>
    <source>
        <strain evidence="2">S7.9</strain>
    </source>
</reference>
<name>F8NK43_SERL9</name>
<evidence type="ECO:0000256" key="1">
    <source>
        <dbReference type="SAM" id="MobiDB-lite"/>
    </source>
</evidence>
<feature type="region of interest" description="Disordered" evidence="1">
    <location>
        <begin position="1"/>
        <end position="21"/>
    </location>
</feature>
<sequence length="199" mass="22026">MQSLTDRLRTHQPANESRRRHACELQKLKSQDPPRQGPISSAKYSISAAIYQRLIPPRAVLHLRRVPAPPCAPMCSLKPQRRSPESSPGPKLAAPPLSEKAQGLAGHVNASARSARRTRFFHLAAPRSARQASVRRHMYIILTPSSSLIPHVQKAVTEDVERALFHRVQSRGAIRCPPDHASEGNTDDIANTGRDLAER</sequence>